<proteinExistence type="predicted"/>
<keyword evidence="2" id="KW-0804">Transcription</keyword>
<dbReference type="RefSeq" id="WP_185033392.1">
    <property type="nucleotide sequence ID" value="NZ_JACHMQ010000001.1"/>
</dbReference>
<dbReference type="AlphaFoldDB" id="A0A7X0L3D4"/>
<name>A0A7X0L3D4_9ACTN</name>
<dbReference type="InterPro" id="IPR013324">
    <property type="entry name" value="RNA_pol_sigma_r3/r4-like"/>
</dbReference>
<dbReference type="SUPFAM" id="SSF88659">
    <property type="entry name" value="Sigma3 and sigma4 domains of RNA polymerase sigma factors"/>
    <property type="match status" value="1"/>
</dbReference>
<dbReference type="EMBL" id="JACHMQ010000001">
    <property type="protein sequence ID" value="MBB6400681.1"/>
    <property type="molecule type" value="Genomic_DNA"/>
</dbReference>
<dbReference type="Proteomes" id="UP000546324">
    <property type="component" value="Unassembled WGS sequence"/>
</dbReference>
<evidence type="ECO:0000256" key="1">
    <source>
        <dbReference type="SAM" id="MobiDB-lite"/>
    </source>
</evidence>
<keyword evidence="2" id="KW-0240">DNA-directed RNA polymerase</keyword>
<feature type="region of interest" description="Disordered" evidence="1">
    <location>
        <begin position="255"/>
        <end position="418"/>
    </location>
</feature>
<evidence type="ECO:0000313" key="2">
    <source>
        <dbReference type="EMBL" id="MBB6400681.1"/>
    </source>
</evidence>
<dbReference type="GO" id="GO:0000428">
    <property type="term" value="C:DNA-directed RNA polymerase complex"/>
    <property type="evidence" value="ECO:0007669"/>
    <property type="project" value="UniProtKB-KW"/>
</dbReference>
<comment type="caution">
    <text evidence="2">The sequence shown here is derived from an EMBL/GenBank/DDBJ whole genome shotgun (WGS) entry which is preliminary data.</text>
</comment>
<reference evidence="2 3" key="1">
    <citation type="submission" date="2020-08" db="EMBL/GenBank/DDBJ databases">
        <title>Sequencing the genomes of 1000 actinobacteria strains.</title>
        <authorList>
            <person name="Klenk H.-P."/>
        </authorList>
    </citation>
    <scope>NUCLEOTIDE SEQUENCE [LARGE SCALE GENOMIC DNA]</scope>
    <source>
        <strain evidence="2 3">DSM 43675</strain>
    </source>
</reference>
<evidence type="ECO:0000313" key="3">
    <source>
        <dbReference type="Proteomes" id="UP000546324"/>
    </source>
</evidence>
<feature type="compositionally biased region" description="Polar residues" evidence="1">
    <location>
        <begin position="259"/>
        <end position="279"/>
    </location>
</feature>
<dbReference type="Gene3D" id="1.20.140.160">
    <property type="match status" value="1"/>
</dbReference>
<feature type="compositionally biased region" description="Low complexity" evidence="1">
    <location>
        <begin position="308"/>
        <end position="325"/>
    </location>
</feature>
<accession>A0A7X0L3D4</accession>
<keyword evidence="3" id="KW-1185">Reference proteome</keyword>
<gene>
    <name evidence="2" type="ORF">BKA00_007595</name>
</gene>
<sequence length="418" mass="42225">MGGDLGSLYDAHADRLYAYCWSLVGDRLAAAAVGDTFSAAVHQPPRGDSVLWLYSLSRTACAERGAFTGEPAVGAATRGPLFADTDPLLRAAGSLRSDHREVLLLWAGEWLEPHDIARVLGLAPDTVMQLLNAARTRLERAVLDTLMRGATEARLDLISAFEKGRLPQLLARRAPAHAPGWLREQVLAACEEEAARPLPSVLSPSPLVVIGPARADRRRRGASGFAAKGLGAVAGVAASAAAVIGLLVSWPAAKGGSAASLTPTASSGQTHPASTSSHGVPQDPVPGLTGSERADGGGSRNPVTSAYGSPPQQAGGSPAGGAAPAAPAPPATSPSEEPARGKPPASSTPAKPEKPSTPPDDATPTTPPDTPSDPATPPDDGPSDPTTPPDTPSDPPSDPGTPSPSPTSNPAPQPGGEG</sequence>
<organism evidence="2 3">
    <name type="scientific">Actinomadura coerulea</name>
    <dbReference type="NCBI Taxonomy" id="46159"/>
    <lineage>
        <taxon>Bacteria</taxon>
        <taxon>Bacillati</taxon>
        <taxon>Actinomycetota</taxon>
        <taxon>Actinomycetes</taxon>
        <taxon>Streptosporangiales</taxon>
        <taxon>Thermomonosporaceae</taxon>
        <taxon>Actinomadura</taxon>
    </lineage>
</organism>
<protein>
    <submittedName>
        <fullName evidence="2">DNA-directed RNA polymerase specialized sigma24 family protein</fullName>
    </submittedName>
</protein>
<feature type="compositionally biased region" description="Pro residues" evidence="1">
    <location>
        <begin position="365"/>
        <end position="418"/>
    </location>
</feature>